<reference evidence="1 2" key="1">
    <citation type="submission" date="2015-07" db="EMBL/GenBank/DDBJ databases">
        <title>Draft genome sequence of the Amantichitinum ursilacus IGB-41, a new chitin-degrading bacterium.</title>
        <authorList>
            <person name="Kirstahler P."/>
            <person name="Guenther M."/>
            <person name="Grumaz C."/>
            <person name="Rupp S."/>
            <person name="Zibek S."/>
            <person name="Sohn K."/>
        </authorList>
    </citation>
    <scope>NUCLEOTIDE SEQUENCE [LARGE SCALE GENOMIC DNA]</scope>
    <source>
        <strain evidence="1 2">IGB-41</strain>
    </source>
</reference>
<gene>
    <name evidence="1" type="ORF">WG78_07785</name>
</gene>
<dbReference type="AlphaFoldDB" id="A0A0N0XLH0"/>
<comment type="caution">
    <text evidence="1">The sequence shown here is derived from an EMBL/GenBank/DDBJ whole genome shotgun (WGS) entry which is preliminary data.</text>
</comment>
<name>A0A0N0XLH0_9NEIS</name>
<dbReference type="Proteomes" id="UP000037939">
    <property type="component" value="Unassembled WGS sequence"/>
</dbReference>
<evidence type="ECO:0008006" key="3">
    <source>
        <dbReference type="Google" id="ProtNLM"/>
    </source>
</evidence>
<keyword evidence="2" id="KW-1185">Reference proteome</keyword>
<accession>A0A0N0XLH0</accession>
<sequence length="75" mass="7142">MSISALGSGLAGMQAYQSMANGSAGKVASSSTTGDTDAMASGLIGGVVAKDGFAAAAKVVKSANEMIGTLINTTA</sequence>
<proteinExistence type="predicted"/>
<dbReference type="OrthoDB" id="5986582at2"/>
<dbReference type="EMBL" id="LAQT01000005">
    <property type="protein sequence ID" value="KPC53727.1"/>
    <property type="molecule type" value="Genomic_DNA"/>
</dbReference>
<organism evidence="1 2">
    <name type="scientific">Amantichitinum ursilacus</name>
    <dbReference type="NCBI Taxonomy" id="857265"/>
    <lineage>
        <taxon>Bacteria</taxon>
        <taxon>Pseudomonadati</taxon>
        <taxon>Pseudomonadota</taxon>
        <taxon>Betaproteobacteria</taxon>
        <taxon>Neisseriales</taxon>
        <taxon>Chitinibacteraceae</taxon>
        <taxon>Amantichitinum</taxon>
    </lineage>
</organism>
<dbReference type="RefSeq" id="WP_152969113.1">
    <property type="nucleotide sequence ID" value="NZ_LAQT01000005.1"/>
</dbReference>
<protein>
    <recommendedName>
        <fullName evidence="3">Flagellar hook protein FlgE</fullName>
    </recommendedName>
</protein>
<evidence type="ECO:0000313" key="2">
    <source>
        <dbReference type="Proteomes" id="UP000037939"/>
    </source>
</evidence>
<evidence type="ECO:0000313" key="1">
    <source>
        <dbReference type="EMBL" id="KPC53727.1"/>
    </source>
</evidence>